<name>A0ABQ1SE52_9SPHN</name>
<feature type="domain" description="NADP-dependent oxidoreductase" evidence="2">
    <location>
        <begin position="13"/>
        <end position="292"/>
    </location>
</feature>
<dbReference type="Proteomes" id="UP000619041">
    <property type="component" value="Unassembled WGS sequence"/>
</dbReference>
<dbReference type="PRINTS" id="PR00069">
    <property type="entry name" value="ALDKETRDTASE"/>
</dbReference>
<keyword evidence="4" id="KW-1185">Reference proteome</keyword>
<dbReference type="InterPro" id="IPR023210">
    <property type="entry name" value="NADP_OxRdtase_dom"/>
</dbReference>
<dbReference type="PANTHER" id="PTHR43625">
    <property type="entry name" value="AFLATOXIN B1 ALDEHYDE REDUCTASE"/>
    <property type="match status" value="1"/>
</dbReference>
<proteinExistence type="predicted"/>
<keyword evidence="1" id="KW-0560">Oxidoreductase</keyword>
<dbReference type="PANTHER" id="PTHR43625:SF40">
    <property type="entry name" value="ALDO-KETO REDUCTASE YAKC [NADP(+)]"/>
    <property type="match status" value="1"/>
</dbReference>
<accession>A0ABQ1SE52</accession>
<evidence type="ECO:0000259" key="2">
    <source>
        <dbReference type="Pfam" id="PF00248"/>
    </source>
</evidence>
<gene>
    <name evidence="3" type="ORF">GCM10011515_26610</name>
</gene>
<evidence type="ECO:0000256" key="1">
    <source>
        <dbReference type="ARBA" id="ARBA00023002"/>
    </source>
</evidence>
<dbReference type="Pfam" id="PF00248">
    <property type="entry name" value="Aldo_ket_red"/>
    <property type="match status" value="1"/>
</dbReference>
<evidence type="ECO:0000313" key="4">
    <source>
        <dbReference type="Proteomes" id="UP000619041"/>
    </source>
</evidence>
<comment type="caution">
    <text evidence="3">The sequence shown here is derived from an EMBL/GenBank/DDBJ whole genome shotgun (WGS) entry which is preliminary data.</text>
</comment>
<protein>
    <submittedName>
        <fullName evidence="3">Aldo/keto reductase</fullName>
    </submittedName>
</protein>
<dbReference type="RefSeq" id="WP_188645569.1">
    <property type="nucleotide sequence ID" value="NZ_BMKL01000001.1"/>
</dbReference>
<sequence length="330" mass="35531">MEKRELAGRMVLPIGLGCMNLSWAYGDPPPHEQKVALLERALELGYDHFDTANVYGLGANETLLGEAIMDRRGDFLLASKTGIVVHGPARGIDCRPEAMLASLDESLARLKSDRIDLFYMHRFDPKVPIADMVGALSRAIEAGKIGAYGVSEWGAAHIREAHAVHPMAAVQAEYSLWTRNPEIAVLETTRELGIAFVAFSPVARGALGGELRDPATLAEKDLRRTMPRFDADNWPRNLALIDRFDALAAQAGIAPAQLALAWLLAQGPHVHVIPGTTSIAHLEENFATLSLNVAPDLLASAGALINQSTVSGPRYSPAAQATVDTEDFAS</sequence>
<dbReference type="SUPFAM" id="SSF51430">
    <property type="entry name" value="NAD(P)-linked oxidoreductase"/>
    <property type="match status" value="1"/>
</dbReference>
<evidence type="ECO:0000313" key="3">
    <source>
        <dbReference type="EMBL" id="GGE05756.1"/>
    </source>
</evidence>
<dbReference type="InterPro" id="IPR020471">
    <property type="entry name" value="AKR"/>
</dbReference>
<dbReference type="Gene3D" id="3.20.20.100">
    <property type="entry name" value="NADP-dependent oxidoreductase domain"/>
    <property type="match status" value="1"/>
</dbReference>
<dbReference type="EMBL" id="BMKL01000001">
    <property type="protein sequence ID" value="GGE05756.1"/>
    <property type="molecule type" value="Genomic_DNA"/>
</dbReference>
<organism evidence="3 4">
    <name type="scientific">Tsuneonella deserti</name>
    <dbReference type="NCBI Taxonomy" id="2035528"/>
    <lineage>
        <taxon>Bacteria</taxon>
        <taxon>Pseudomonadati</taxon>
        <taxon>Pseudomonadota</taxon>
        <taxon>Alphaproteobacteria</taxon>
        <taxon>Sphingomonadales</taxon>
        <taxon>Erythrobacteraceae</taxon>
        <taxon>Tsuneonella</taxon>
    </lineage>
</organism>
<reference evidence="4" key="1">
    <citation type="journal article" date="2019" name="Int. J. Syst. Evol. Microbiol.">
        <title>The Global Catalogue of Microorganisms (GCM) 10K type strain sequencing project: providing services to taxonomists for standard genome sequencing and annotation.</title>
        <authorList>
            <consortium name="The Broad Institute Genomics Platform"/>
            <consortium name="The Broad Institute Genome Sequencing Center for Infectious Disease"/>
            <person name="Wu L."/>
            <person name="Ma J."/>
        </authorList>
    </citation>
    <scope>NUCLEOTIDE SEQUENCE [LARGE SCALE GENOMIC DNA]</scope>
    <source>
        <strain evidence="4">CGMCC 1.15959</strain>
    </source>
</reference>
<dbReference type="InterPro" id="IPR036812">
    <property type="entry name" value="NAD(P)_OxRdtase_dom_sf"/>
</dbReference>
<dbReference type="InterPro" id="IPR050791">
    <property type="entry name" value="Aldo-Keto_reductase"/>
</dbReference>